<dbReference type="Proteomes" id="UP000028504">
    <property type="component" value="Chromosome"/>
</dbReference>
<evidence type="ECO:0000256" key="7">
    <source>
        <dbReference type="ARBA" id="ARBA00022605"/>
    </source>
</evidence>
<sequence>MTMPSPQASGNSYTFDGTASARDRRPVGIALLGYGTVGSEVLRLLKSNEETLEHRIEGPIELKGVAVSDASKPRTGVDPELVTEDAMGLILRDDVDVVVEVIGGIEYPRKLVLAALEAGKSVVTANKALVAAHADELARAADEHGVDLYYEAAVAAAIPVVGMLRRSLAGDQIQRVSGIVNGTTNFILDAMDSTGAEYSETLAEATELGYAEADPTADVEGHDAASKAAILASMAFHSRVKFADVSCEGITQITAEDIEAAKEAGYTIKLLAICEKIVDASGQPAVSARVHPALVSREHPLASVSGSYNAVFVEAEAAGNLMFYGNGAGGAPTASAVLGDVVGAARNKYLGGRAPKDLTYAQLPLAQFGDVPTRYHIDLRVHDRVGVLADLAATCASRGISLKAVRQEEDYEVNGHRAARLILVTHTAREQDLADFVANLVESDDVLEVSSVIRLAD</sequence>
<comment type="function">
    <text evidence="13">Catalyzes the conversion of L-aspartate-beta-semialdehyde (L-Asa) to L-homoserine (L-Hse), the third step in the biosynthesis of threonine and methionine from aspartate.</text>
</comment>
<dbReference type="InterPro" id="IPR036291">
    <property type="entry name" value="NAD(P)-bd_dom_sf"/>
</dbReference>
<dbReference type="PROSITE" id="PS01042">
    <property type="entry name" value="HOMOSER_DHGENASE"/>
    <property type="match status" value="1"/>
</dbReference>
<evidence type="ECO:0000256" key="4">
    <source>
        <dbReference type="ARBA" id="ARBA00006753"/>
    </source>
</evidence>
<keyword evidence="20" id="KW-1185">Reference proteome</keyword>
<dbReference type="InterPro" id="IPR016204">
    <property type="entry name" value="HDH"/>
</dbReference>
<evidence type="ECO:0000256" key="8">
    <source>
        <dbReference type="ARBA" id="ARBA00022697"/>
    </source>
</evidence>
<keyword evidence="12 16" id="KW-0486">Methionine biosynthesis</keyword>
<evidence type="ECO:0000256" key="14">
    <source>
        <dbReference type="ARBA" id="ARBA00048841"/>
    </source>
</evidence>
<dbReference type="NCBIfam" id="NF004976">
    <property type="entry name" value="PRK06349.1"/>
    <property type="match status" value="1"/>
</dbReference>
<dbReference type="InterPro" id="IPR005106">
    <property type="entry name" value="Asp/hSer_DH_NAD-bd"/>
</dbReference>
<comment type="pathway">
    <text evidence="3 16">Amino-acid biosynthesis; L-methionine biosynthesis via de novo pathway; L-homoserine from L-aspartate: step 3/3.</text>
</comment>
<dbReference type="InterPro" id="IPR045865">
    <property type="entry name" value="ACT-like_dom_sf"/>
</dbReference>
<accession>A0ABN4DDH3</accession>
<evidence type="ECO:0000256" key="5">
    <source>
        <dbReference type="ARBA" id="ARBA00013213"/>
    </source>
</evidence>
<dbReference type="Gene3D" id="3.40.50.720">
    <property type="entry name" value="NAD(P)-binding Rossmann-like Domain"/>
    <property type="match status" value="1"/>
</dbReference>
<evidence type="ECO:0000256" key="16">
    <source>
        <dbReference type="RuleBase" id="RU000579"/>
    </source>
</evidence>
<keyword evidence="11" id="KW-0915">Sodium</keyword>
<dbReference type="CDD" id="cd04881">
    <property type="entry name" value="ACT_HSDH-Hom"/>
    <property type="match status" value="1"/>
</dbReference>
<dbReference type="InterPro" id="IPR002912">
    <property type="entry name" value="ACT_dom"/>
</dbReference>
<keyword evidence="7 16" id="KW-0028">Amino-acid biosynthesis</keyword>
<dbReference type="InterPro" id="IPR019811">
    <property type="entry name" value="HDH_CS"/>
</dbReference>
<dbReference type="Pfam" id="PF03447">
    <property type="entry name" value="NAD_binding_3"/>
    <property type="match status" value="1"/>
</dbReference>
<evidence type="ECO:0000256" key="12">
    <source>
        <dbReference type="ARBA" id="ARBA00023167"/>
    </source>
</evidence>
<keyword evidence="10 16" id="KW-0560">Oxidoreductase</keyword>
<keyword evidence="9 16" id="KW-0521">NADP</keyword>
<comment type="similarity">
    <text evidence="4 17">Belongs to the homoserine dehydrogenase family.</text>
</comment>
<dbReference type="PIRSF" id="PIRSF000098">
    <property type="entry name" value="Homoser_dehydrog"/>
    <property type="match status" value="1"/>
</dbReference>
<dbReference type="EC" id="1.1.1.3" evidence="5 16"/>
<evidence type="ECO:0000256" key="6">
    <source>
        <dbReference type="ARBA" id="ARBA00013376"/>
    </source>
</evidence>
<dbReference type="Gene3D" id="3.30.70.260">
    <property type="match status" value="1"/>
</dbReference>
<evidence type="ECO:0000256" key="2">
    <source>
        <dbReference type="ARBA" id="ARBA00005056"/>
    </source>
</evidence>
<comment type="catalytic activity">
    <reaction evidence="14">
        <text>L-homoserine + NADP(+) = L-aspartate 4-semialdehyde + NADPH + H(+)</text>
        <dbReference type="Rhea" id="RHEA:15761"/>
        <dbReference type="ChEBI" id="CHEBI:15378"/>
        <dbReference type="ChEBI" id="CHEBI:57476"/>
        <dbReference type="ChEBI" id="CHEBI:57783"/>
        <dbReference type="ChEBI" id="CHEBI:58349"/>
        <dbReference type="ChEBI" id="CHEBI:537519"/>
        <dbReference type="EC" id="1.1.1.3"/>
    </reaction>
    <physiologicalReaction direction="right-to-left" evidence="14">
        <dbReference type="Rhea" id="RHEA:15763"/>
    </physiologicalReaction>
</comment>
<organism evidence="19 20">
    <name type="scientific">Corynebacterium atypicum</name>
    <dbReference type="NCBI Taxonomy" id="191610"/>
    <lineage>
        <taxon>Bacteria</taxon>
        <taxon>Bacillati</taxon>
        <taxon>Actinomycetota</taxon>
        <taxon>Actinomycetes</taxon>
        <taxon>Mycobacteriales</taxon>
        <taxon>Corynebacteriaceae</taxon>
        <taxon>Corynebacterium</taxon>
    </lineage>
</organism>
<proteinExistence type="inferred from homology"/>
<dbReference type="SUPFAM" id="SSF51735">
    <property type="entry name" value="NAD(P)-binding Rossmann-fold domains"/>
    <property type="match status" value="1"/>
</dbReference>
<dbReference type="PROSITE" id="PS51671">
    <property type="entry name" value="ACT"/>
    <property type="match status" value="1"/>
</dbReference>
<keyword evidence="8 16" id="KW-0791">Threonine biosynthesis</keyword>
<name>A0ABN4DDH3_9CORY</name>
<evidence type="ECO:0000256" key="13">
    <source>
        <dbReference type="ARBA" id="ARBA00044930"/>
    </source>
</evidence>
<evidence type="ECO:0000256" key="15">
    <source>
        <dbReference type="ARBA" id="ARBA00049031"/>
    </source>
</evidence>
<evidence type="ECO:0000256" key="17">
    <source>
        <dbReference type="RuleBase" id="RU004171"/>
    </source>
</evidence>
<evidence type="ECO:0000256" key="1">
    <source>
        <dbReference type="ARBA" id="ARBA00001920"/>
    </source>
</evidence>
<comment type="cofactor">
    <cofactor evidence="1">
        <name>a metal cation</name>
        <dbReference type="ChEBI" id="CHEBI:25213"/>
    </cofactor>
</comment>
<evidence type="ECO:0000256" key="10">
    <source>
        <dbReference type="ARBA" id="ARBA00023002"/>
    </source>
</evidence>
<dbReference type="SUPFAM" id="SSF55347">
    <property type="entry name" value="Glyceraldehyde-3-phosphate dehydrogenase-like, C-terminal domain"/>
    <property type="match status" value="1"/>
</dbReference>
<evidence type="ECO:0000256" key="3">
    <source>
        <dbReference type="ARBA" id="ARBA00005062"/>
    </source>
</evidence>
<evidence type="ECO:0000313" key="19">
    <source>
        <dbReference type="EMBL" id="AIG64306.1"/>
    </source>
</evidence>
<protein>
    <recommendedName>
        <fullName evidence="6 16">Homoserine dehydrogenase</fullName>
        <ecNumber evidence="5 16">1.1.1.3</ecNumber>
    </recommendedName>
</protein>
<evidence type="ECO:0000313" key="20">
    <source>
        <dbReference type="Proteomes" id="UP000028504"/>
    </source>
</evidence>
<evidence type="ECO:0000256" key="9">
    <source>
        <dbReference type="ARBA" id="ARBA00022857"/>
    </source>
</evidence>
<evidence type="ECO:0000259" key="18">
    <source>
        <dbReference type="PROSITE" id="PS51671"/>
    </source>
</evidence>
<dbReference type="RefSeq" id="WP_144239891.1">
    <property type="nucleotide sequence ID" value="NZ_CP008944.1"/>
</dbReference>
<dbReference type="InterPro" id="IPR001342">
    <property type="entry name" value="HDH_cat"/>
</dbReference>
<dbReference type="PANTHER" id="PTHR43331:SF1">
    <property type="entry name" value="HOMOSERINE DEHYDROGENASE"/>
    <property type="match status" value="1"/>
</dbReference>
<feature type="domain" description="ACT" evidence="18">
    <location>
        <begin position="376"/>
        <end position="454"/>
    </location>
</feature>
<evidence type="ECO:0000256" key="11">
    <source>
        <dbReference type="ARBA" id="ARBA00023053"/>
    </source>
</evidence>
<dbReference type="Gene3D" id="3.30.360.10">
    <property type="entry name" value="Dihydrodipicolinate Reductase, domain 2"/>
    <property type="match status" value="1"/>
</dbReference>
<dbReference type="PANTHER" id="PTHR43331">
    <property type="entry name" value="HOMOSERINE DEHYDROGENASE"/>
    <property type="match status" value="1"/>
</dbReference>
<gene>
    <name evidence="19" type="ORF">CATYP_06445</name>
</gene>
<dbReference type="Pfam" id="PF00742">
    <property type="entry name" value="Homoserine_dh"/>
    <property type="match status" value="1"/>
</dbReference>
<dbReference type="EMBL" id="CP008944">
    <property type="protein sequence ID" value="AIG64306.1"/>
    <property type="molecule type" value="Genomic_DNA"/>
</dbReference>
<comment type="pathway">
    <text evidence="2 16">Amino-acid biosynthesis; L-threonine biosynthesis; L-threonine from L-aspartate: step 3/5.</text>
</comment>
<reference evidence="19 20" key="1">
    <citation type="submission" date="2014-07" db="EMBL/GenBank/DDBJ databases">
        <title>Complete genome sequence of Corynebacterium atypicum DSM 44849: identifiction of the mycolic acid biosynthesis genes.</title>
        <authorList>
            <person name="Tippelt A."/>
            <person name="Mollmann S."/>
            <person name="Albersmeier A."/>
            <person name="Jaenicke S."/>
            <person name="Ruckert C."/>
            <person name="Tauch A."/>
        </authorList>
    </citation>
    <scope>NUCLEOTIDE SEQUENCE [LARGE SCALE GENOMIC DNA]</scope>
    <source>
        <strain evidence="19 20">R2070</strain>
    </source>
</reference>
<dbReference type="SUPFAM" id="SSF55021">
    <property type="entry name" value="ACT-like"/>
    <property type="match status" value="1"/>
</dbReference>
<dbReference type="Pfam" id="PF01842">
    <property type="entry name" value="ACT"/>
    <property type="match status" value="1"/>
</dbReference>
<comment type="catalytic activity">
    <reaction evidence="15">
        <text>L-homoserine + NAD(+) = L-aspartate 4-semialdehyde + NADH + H(+)</text>
        <dbReference type="Rhea" id="RHEA:15757"/>
        <dbReference type="ChEBI" id="CHEBI:15378"/>
        <dbReference type="ChEBI" id="CHEBI:57476"/>
        <dbReference type="ChEBI" id="CHEBI:57540"/>
        <dbReference type="ChEBI" id="CHEBI:57945"/>
        <dbReference type="ChEBI" id="CHEBI:537519"/>
        <dbReference type="EC" id="1.1.1.3"/>
    </reaction>
    <physiologicalReaction direction="right-to-left" evidence="15">
        <dbReference type="Rhea" id="RHEA:15759"/>
    </physiologicalReaction>
</comment>